<feature type="transmembrane region" description="Helical" evidence="1">
    <location>
        <begin position="105"/>
        <end position="121"/>
    </location>
</feature>
<feature type="transmembrane region" description="Helical" evidence="1">
    <location>
        <begin position="161"/>
        <end position="179"/>
    </location>
</feature>
<feature type="transmembrane region" description="Helical" evidence="1">
    <location>
        <begin position="133"/>
        <end position="155"/>
    </location>
</feature>
<dbReference type="PANTHER" id="PTHR43424">
    <property type="entry name" value="LOCUS PUTATIVE PROTEIN 1-RELATED"/>
    <property type="match status" value="1"/>
</dbReference>
<accession>A0A0U3FA12</accession>
<keyword evidence="1" id="KW-0812">Transmembrane</keyword>
<dbReference type="GeneID" id="24892339"/>
<feature type="transmembrane region" description="Helical" evidence="1">
    <location>
        <begin position="307"/>
        <end position="328"/>
    </location>
</feature>
<keyword evidence="1" id="KW-0472">Membrane</keyword>
<dbReference type="AlphaFoldDB" id="A0A0U3FA12"/>
<dbReference type="Pfam" id="PF13440">
    <property type="entry name" value="Polysacc_synt_3"/>
    <property type="match status" value="1"/>
</dbReference>
<feature type="transmembrane region" description="Helical" evidence="1">
    <location>
        <begin position="36"/>
        <end position="60"/>
    </location>
</feature>
<feature type="transmembrane region" description="Helical" evidence="1">
    <location>
        <begin position="7"/>
        <end position="30"/>
    </location>
</feature>
<name>A0A0U3FA12_9CREN</name>
<feature type="transmembrane region" description="Helical" evidence="1">
    <location>
        <begin position="245"/>
        <end position="263"/>
    </location>
</feature>
<dbReference type="InterPro" id="IPR052556">
    <property type="entry name" value="PolySynth_Transporter"/>
</dbReference>
<sequence>MNPISGALKFLSTTILNGIYALIFFLLAARFTTPEFVGMIATVQLLEVFVSNFTGLLSWYVASREIAYNLNKDKKLLDDIILTSLGYPFLAIPFIFLLAFVLPRYVVLAVPYMFLYLYGNYQRSVLGGLGKFTEANIGLVIFLTFRWLFSIPAIFFNNFEIIILIWTSGALLQAIYYWLKLPRKLEFKTGVASKLIKEGLPIYISNVINFIASQGDRLITVYLLGLYDLGIYQLVTLMSTFPNNMLLSLISSLLPSSAYYLSLNKDMSYMTSLTLRFYVLLSAPTAVISYVLSTVFLTTFFHEYLPGLLVLQLLVVALSALSPLLYLSTPIISLKKDYKPLLYVGVISGVEVLVLSLYLIPRLGILGAAIAQVVNALTSSILLLYICLRQKALVLGSMEKRSLLLLPIPFLAFISWEASLVILLVAIKFLKIISREEAILTLNLLPRQLKLFGKILLLISS</sequence>
<feature type="transmembrane region" description="Helical" evidence="1">
    <location>
        <begin position="275"/>
        <end position="301"/>
    </location>
</feature>
<gene>
    <name evidence="2" type="ORF">ATY89_08570</name>
</gene>
<proteinExistence type="predicted"/>
<feature type="transmembrane region" description="Helical" evidence="1">
    <location>
        <begin position="80"/>
        <end position="99"/>
    </location>
</feature>
<dbReference type="OMA" id="FFPSYLW"/>
<feature type="transmembrane region" description="Helical" evidence="1">
    <location>
        <begin position="408"/>
        <end position="430"/>
    </location>
</feature>
<dbReference type="PANTHER" id="PTHR43424:SF1">
    <property type="entry name" value="LOCUS PUTATIVE PROTEIN 1-RELATED"/>
    <property type="match status" value="1"/>
</dbReference>
<feature type="transmembrane region" description="Helical" evidence="1">
    <location>
        <begin position="366"/>
        <end position="388"/>
    </location>
</feature>
<reference evidence="2 3" key="1">
    <citation type="submission" date="2015-12" db="EMBL/GenBank/DDBJ databases">
        <title>A stable core within a dynamic pangenome in Sulfolobus acidocaldarius.</title>
        <authorList>
            <person name="Anderson R."/>
            <person name="Kouris A."/>
            <person name="Seward C."/>
            <person name="Campbell K."/>
            <person name="Whitaker R."/>
        </authorList>
    </citation>
    <scope>NUCLEOTIDE SEQUENCE [LARGE SCALE GENOMIC DNA]</scope>
    <source>
        <strain evidence="2 3">GG12-C01-09</strain>
    </source>
</reference>
<keyword evidence="1" id="KW-1133">Transmembrane helix</keyword>
<evidence type="ECO:0000256" key="1">
    <source>
        <dbReference type="SAM" id="Phobius"/>
    </source>
</evidence>
<dbReference type="RefSeq" id="WP_011278710.1">
    <property type="nucleotide sequence ID" value="NZ_BHWZ01000005.1"/>
</dbReference>
<evidence type="ECO:0000313" key="2">
    <source>
        <dbReference type="EMBL" id="ALU29978.1"/>
    </source>
</evidence>
<feature type="transmembrane region" description="Helical" evidence="1">
    <location>
        <begin position="340"/>
        <end position="360"/>
    </location>
</feature>
<protein>
    <recommendedName>
        <fullName evidence="4">Polysaccharide biosynthesis protein</fullName>
    </recommendedName>
</protein>
<evidence type="ECO:0008006" key="4">
    <source>
        <dbReference type="Google" id="ProtNLM"/>
    </source>
</evidence>
<organism evidence="2 3">
    <name type="scientific">Sulfolobus acidocaldarius</name>
    <dbReference type="NCBI Taxonomy" id="2285"/>
    <lineage>
        <taxon>Archaea</taxon>
        <taxon>Thermoproteota</taxon>
        <taxon>Thermoprotei</taxon>
        <taxon>Sulfolobales</taxon>
        <taxon>Sulfolobaceae</taxon>
        <taxon>Sulfolobus</taxon>
    </lineage>
</organism>
<dbReference type="Proteomes" id="UP000065473">
    <property type="component" value="Chromosome"/>
</dbReference>
<dbReference type="EMBL" id="CP013694">
    <property type="protein sequence ID" value="ALU29978.1"/>
    <property type="molecule type" value="Genomic_DNA"/>
</dbReference>
<evidence type="ECO:0000313" key="3">
    <source>
        <dbReference type="Proteomes" id="UP000065473"/>
    </source>
</evidence>